<evidence type="ECO:0000313" key="2">
    <source>
        <dbReference type="EMBL" id="OXA52133.1"/>
    </source>
</evidence>
<dbReference type="Proteomes" id="UP000198287">
    <property type="component" value="Unassembled WGS sequence"/>
</dbReference>
<evidence type="ECO:0000256" key="1">
    <source>
        <dbReference type="SAM" id="Phobius"/>
    </source>
</evidence>
<feature type="transmembrane region" description="Helical" evidence="1">
    <location>
        <begin position="20"/>
        <end position="39"/>
    </location>
</feature>
<feature type="transmembrane region" description="Helical" evidence="1">
    <location>
        <begin position="81"/>
        <end position="105"/>
    </location>
</feature>
<protein>
    <submittedName>
        <fullName evidence="2">Uncharacterized protein</fullName>
    </submittedName>
</protein>
<evidence type="ECO:0000313" key="3">
    <source>
        <dbReference type="Proteomes" id="UP000198287"/>
    </source>
</evidence>
<keyword evidence="1" id="KW-0812">Transmembrane</keyword>
<feature type="transmembrane region" description="Helical" evidence="1">
    <location>
        <begin position="117"/>
        <end position="137"/>
    </location>
</feature>
<gene>
    <name evidence="2" type="ORF">Fcan01_13805</name>
</gene>
<organism evidence="2 3">
    <name type="scientific">Folsomia candida</name>
    <name type="common">Springtail</name>
    <dbReference type="NCBI Taxonomy" id="158441"/>
    <lineage>
        <taxon>Eukaryota</taxon>
        <taxon>Metazoa</taxon>
        <taxon>Ecdysozoa</taxon>
        <taxon>Arthropoda</taxon>
        <taxon>Hexapoda</taxon>
        <taxon>Collembola</taxon>
        <taxon>Entomobryomorpha</taxon>
        <taxon>Isotomoidea</taxon>
        <taxon>Isotomidae</taxon>
        <taxon>Proisotominae</taxon>
        <taxon>Folsomia</taxon>
    </lineage>
</organism>
<dbReference type="PANTHER" id="PTHR36694">
    <property type="entry name" value="PASIFLORA 1, ISOFORM A-RELATED"/>
    <property type="match status" value="1"/>
</dbReference>
<proteinExistence type="predicted"/>
<dbReference type="EMBL" id="LNIX01000007">
    <property type="protein sequence ID" value="OXA52133.1"/>
    <property type="molecule type" value="Genomic_DNA"/>
</dbReference>
<keyword evidence="1" id="KW-0472">Membrane</keyword>
<feature type="transmembrane region" description="Helical" evidence="1">
    <location>
        <begin position="143"/>
        <end position="165"/>
    </location>
</feature>
<dbReference type="OrthoDB" id="8267216at2759"/>
<keyword evidence="1" id="KW-1133">Transmembrane helix</keyword>
<dbReference type="AlphaFoldDB" id="A0A226E3G4"/>
<dbReference type="OMA" id="YGLWVVN"/>
<accession>A0A226E3G4</accession>
<dbReference type="PANTHER" id="PTHR36694:SF11">
    <property type="entry name" value="LP21121P-RELATED"/>
    <property type="match status" value="1"/>
</dbReference>
<comment type="caution">
    <text evidence="2">The sequence shown here is derived from an EMBL/GenBank/DDBJ whole genome shotgun (WGS) entry which is preliminary data.</text>
</comment>
<keyword evidence="3" id="KW-1185">Reference proteome</keyword>
<reference evidence="2 3" key="1">
    <citation type="submission" date="2015-12" db="EMBL/GenBank/DDBJ databases">
        <title>The genome of Folsomia candida.</title>
        <authorList>
            <person name="Faddeeva A."/>
            <person name="Derks M.F."/>
            <person name="Anvar Y."/>
            <person name="Smit S."/>
            <person name="Van Straalen N."/>
            <person name="Roelofs D."/>
        </authorList>
    </citation>
    <scope>NUCLEOTIDE SEQUENCE [LARGE SCALE GENOMIC DNA]</scope>
    <source>
        <strain evidence="2 3">VU population</strain>
        <tissue evidence="2">Whole body</tissue>
    </source>
</reference>
<sequence length="225" mass="25562">MGLHPTCNVISLQKGAKLMAFLDMILGLFGVIWFVVMLGKYDIISLDPFESNMDGNNTKISKLDEFPDAMSNRKVSTNHKIIGLTLSGLFTAINLLLSVVLLIGIHKKHVGLCLTWFYIRCAVMVFKLIIFTMYLIAGRPLFSQIPFIVFMLIHAYGLWVVNNYIEELNGFKYEKELTARQMRSRDESVCSVSERVNGIEKLAKKRKEQYEMGKEGQGEHNEGCV</sequence>
<name>A0A226E3G4_FOLCA</name>